<evidence type="ECO:0000313" key="2">
    <source>
        <dbReference type="Proteomes" id="UP000596661"/>
    </source>
</evidence>
<protein>
    <submittedName>
        <fullName evidence="1">Uncharacterized protein</fullName>
    </submittedName>
</protein>
<accession>A0A803P3K4</accession>
<evidence type="ECO:0000313" key="1">
    <source>
        <dbReference type="EnsemblPlants" id="cds.evm.model.03.1002"/>
    </source>
</evidence>
<proteinExistence type="predicted"/>
<sequence length="201" mass="22650">MASTSSLLKAIEDQYTNIEIEAEDDSNFAFDFIDDGNQSVDDRWCRGMYVKELELNRYLFQFYHELDLEKVHSQPSSIGGIMGDNRGESRGRSSVIFMNQSERDNRGKASNPNIPLAAVPTDVGVNIEGTISVDARGHSGGIALLWRNNDEVELLDLSITFIDLKITIASEEPWRLTGLHDKPNRTLQAETWDQIQSRSLD</sequence>
<name>A0A803P3K4_CANSA</name>
<reference evidence="1" key="1">
    <citation type="submission" date="2018-11" db="EMBL/GenBank/DDBJ databases">
        <authorList>
            <person name="Grassa J C."/>
        </authorList>
    </citation>
    <scope>NUCLEOTIDE SEQUENCE [LARGE SCALE GENOMIC DNA]</scope>
</reference>
<dbReference type="AlphaFoldDB" id="A0A803P3K4"/>
<reference evidence="1" key="2">
    <citation type="submission" date="2021-03" db="UniProtKB">
        <authorList>
            <consortium name="EnsemblPlants"/>
        </authorList>
    </citation>
    <scope>IDENTIFICATION</scope>
</reference>
<organism evidence="1 2">
    <name type="scientific">Cannabis sativa</name>
    <name type="common">Hemp</name>
    <name type="synonym">Marijuana</name>
    <dbReference type="NCBI Taxonomy" id="3483"/>
    <lineage>
        <taxon>Eukaryota</taxon>
        <taxon>Viridiplantae</taxon>
        <taxon>Streptophyta</taxon>
        <taxon>Embryophyta</taxon>
        <taxon>Tracheophyta</taxon>
        <taxon>Spermatophyta</taxon>
        <taxon>Magnoliopsida</taxon>
        <taxon>eudicotyledons</taxon>
        <taxon>Gunneridae</taxon>
        <taxon>Pentapetalae</taxon>
        <taxon>rosids</taxon>
        <taxon>fabids</taxon>
        <taxon>Rosales</taxon>
        <taxon>Cannabaceae</taxon>
        <taxon>Cannabis</taxon>
    </lineage>
</organism>
<keyword evidence="2" id="KW-1185">Reference proteome</keyword>
<dbReference type="Gramene" id="evm.model.03.1002">
    <property type="protein sequence ID" value="cds.evm.model.03.1002"/>
    <property type="gene ID" value="evm.TU.03.1002"/>
</dbReference>
<dbReference type="Proteomes" id="UP000596661">
    <property type="component" value="Chromosome 3"/>
</dbReference>
<dbReference type="EMBL" id="UZAU01000279">
    <property type="status" value="NOT_ANNOTATED_CDS"/>
    <property type="molecule type" value="Genomic_DNA"/>
</dbReference>
<dbReference type="EnsemblPlants" id="evm.model.03.1002">
    <property type="protein sequence ID" value="cds.evm.model.03.1002"/>
    <property type="gene ID" value="evm.TU.03.1002"/>
</dbReference>